<evidence type="ECO:0000256" key="16">
    <source>
        <dbReference type="SAM" id="Phobius"/>
    </source>
</evidence>
<evidence type="ECO:0000256" key="10">
    <source>
        <dbReference type="ARBA" id="ARBA00022833"/>
    </source>
</evidence>
<dbReference type="Pfam" id="PF13639">
    <property type="entry name" value="zf-RING_2"/>
    <property type="match status" value="1"/>
</dbReference>
<evidence type="ECO:0000256" key="3">
    <source>
        <dbReference type="ARBA" id="ARBA00004906"/>
    </source>
</evidence>
<evidence type="ECO:0000256" key="9">
    <source>
        <dbReference type="ARBA" id="ARBA00022786"/>
    </source>
</evidence>
<dbReference type="GO" id="GO:0016020">
    <property type="term" value="C:membrane"/>
    <property type="evidence" value="ECO:0007669"/>
    <property type="project" value="UniProtKB-SubCell"/>
</dbReference>
<keyword evidence="8 14" id="KW-0863">Zinc-finger</keyword>
<evidence type="ECO:0000256" key="4">
    <source>
        <dbReference type="ARBA" id="ARBA00012483"/>
    </source>
</evidence>
<keyword evidence="9" id="KW-0833">Ubl conjugation pathway</keyword>
<evidence type="ECO:0000256" key="8">
    <source>
        <dbReference type="ARBA" id="ARBA00022771"/>
    </source>
</evidence>
<dbReference type="Gene3D" id="3.30.40.10">
    <property type="entry name" value="Zinc/RING finger domain, C3HC4 (zinc finger)"/>
    <property type="match status" value="1"/>
</dbReference>
<dbReference type="InterPro" id="IPR001841">
    <property type="entry name" value="Znf_RING"/>
</dbReference>
<keyword evidence="7" id="KW-0479">Metal-binding</keyword>
<dbReference type="KEGG" id="egr:104438151"/>
<comment type="catalytic activity">
    <reaction evidence="1">
        <text>S-ubiquitinyl-[E2 ubiquitin-conjugating enzyme]-L-cysteine + [acceptor protein]-L-lysine = [E2 ubiquitin-conjugating enzyme]-L-cysteine + N(6)-ubiquitinyl-[acceptor protein]-L-lysine.</text>
        <dbReference type="EC" id="2.3.2.27"/>
    </reaction>
</comment>
<dbReference type="FunFam" id="3.30.40.10:FF:000609">
    <property type="entry name" value="RING-H2 finger protein ATL1"/>
    <property type="match status" value="1"/>
</dbReference>
<evidence type="ECO:0000256" key="5">
    <source>
        <dbReference type="ARBA" id="ARBA00022679"/>
    </source>
</evidence>
<keyword evidence="6 16" id="KW-0812">Transmembrane</keyword>
<evidence type="ECO:0000256" key="7">
    <source>
        <dbReference type="ARBA" id="ARBA00022723"/>
    </source>
</evidence>
<dbReference type="CDD" id="cd16461">
    <property type="entry name" value="RING-H2_EL5-like"/>
    <property type="match status" value="1"/>
</dbReference>
<dbReference type="SUPFAM" id="SSF57850">
    <property type="entry name" value="RING/U-box"/>
    <property type="match status" value="1"/>
</dbReference>
<dbReference type="UniPathway" id="UPA00143"/>
<dbReference type="PANTHER" id="PTHR46913:SF1">
    <property type="entry name" value="RING-H2 FINGER PROTEIN ATL16"/>
    <property type="match status" value="1"/>
</dbReference>
<dbReference type="EMBL" id="KK198755">
    <property type="protein sequence ID" value="KCW82178.1"/>
    <property type="molecule type" value="Genomic_DNA"/>
</dbReference>
<dbReference type="EC" id="2.3.2.27" evidence="4"/>
<evidence type="ECO:0000256" key="2">
    <source>
        <dbReference type="ARBA" id="ARBA00004167"/>
    </source>
</evidence>
<dbReference type="GO" id="GO:0008270">
    <property type="term" value="F:zinc ion binding"/>
    <property type="evidence" value="ECO:0007669"/>
    <property type="project" value="UniProtKB-KW"/>
</dbReference>
<feature type="domain" description="RING-type" evidence="17">
    <location>
        <begin position="106"/>
        <end position="148"/>
    </location>
</feature>
<dbReference type="PANTHER" id="PTHR46913">
    <property type="entry name" value="RING-H2 FINGER PROTEIN ATL16"/>
    <property type="match status" value="1"/>
</dbReference>
<accession>A0A059CUM5</accession>
<comment type="similarity">
    <text evidence="13">Belongs to the RING-type zinc finger family. ATL subfamily.</text>
</comment>
<evidence type="ECO:0000256" key="12">
    <source>
        <dbReference type="ARBA" id="ARBA00023136"/>
    </source>
</evidence>
<dbReference type="InterPro" id="IPR044600">
    <property type="entry name" value="ATL1/ATL16-like"/>
</dbReference>
<dbReference type="InParanoid" id="A0A059CUM5"/>
<dbReference type="Gramene" id="KCW82178">
    <property type="protein sequence ID" value="KCW82178"/>
    <property type="gene ID" value="EUGRSUZ_C03568"/>
</dbReference>
<comment type="pathway">
    <text evidence="3">Protein modification; protein ubiquitination.</text>
</comment>
<keyword evidence="12 16" id="KW-0472">Membrane</keyword>
<name>A0A059CUM5_EUCGR</name>
<keyword evidence="10" id="KW-0862">Zinc</keyword>
<evidence type="ECO:0000256" key="6">
    <source>
        <dbReference type="ARBA" id="ARBA00022692"/>
    </source>
</evidence>
<dbReference type="GO" id="GO:0016567">
    <property type="term" value="P:protein ubiquitination"/>
    <property type="evidence" value="ECO:0000318"/>
    <property type="project" value="GO_Central"/>
</dbReference>
<protein>
    <recommendedName>
        <fullName evidence="4">RING-type E3 ubiquitin transferase</fullName>
        <ecNumber evidence="4">2.3.2.27</ecNumber>
    </recommendedName>
</protein>
<evidence type="ECO:0000259" key="17">
    <source>
        <dbReference type="PROSITE" id="PS50089"/>
    </source>
</evidence>
<evidence type="ECO:0000313" key="18">
    <source>
        <dbReference type="EMBL" id="KCW82178.1"/>
    </source>
</evidence>
<dbReference type="OrthoDB" id="436852at2759"/>
<feature type="transmembrane region" description="Helical" evidence="16">
    <location>
        <begin position="27"/>
        <end position="52"/>
    </location>
</feature>
<evidence type="ECO:0000256" key="14">
    <source>
        <dbReference type="PROSITE-ProRule" id="PRU00175"/>
    </source>
</evidence>
<comment type="subcellular location">
    <subcellularLocation>
        <location evidence="2">Membrane</location>
        <topology evidence="2">Single-pass membrane protein</topology>
    </subcellularLocation>
</comment>
<dbReference type="eggNOG" id="KOG0800">
    <property type="taxonomic scope" value="Eukaryota"/>
</dbReference>
<sequence>MRDAQPPYPPLPLPPPPPLPSKSNLPMLYYGLVVVGTAAIVLALYNLIIIRWCTSRYRISRRGERLVEVMAASRSFENPHRNLPSSFKYKKDAAAGAQGPGSEYECAVCLSAFEEGEEVRQLPRCKHLYHVSCIDMWLYSHSDCPLCRSPAHPLSLQPQLQPPPPPPPPPLESAPENSREGLLESGVSV</sequence>
<dbReference type="AlphaFoldDB" id="A0A059CUM5"/>
<dbReference type="OMA" id="LIIIRWC"/>
<keyword evidence="11 16" id="KW-1133">Transmembrane helix</keyword>
<evidence type="ECO:0000256" key="1">
    <source>
        <dbReference type="ARBA" id="ARBA00000900"/>
    </source>
</evidence>
<evidence type="ECO:0000256" key="11">
    <source>
        <dbReference type="ARBA" id="ARBA00022989"/>
    </source>
</evidence>
<reference evidence="18" key="1">
    <citation type="submission" date="2013-07" db="EMBL/GenBank/DDBJ databases">
        <title>The genome of Eucalyptus grandis.</title>
        <authorList>
            <person name="Schmutz J."/>
            <person name="Hayes R."/>
            <person name="Myburg A."/>
            <person name="Tuskan G."/>
            <person name="Grattapaglia D."/>
            <person name="Rokhsar D.S."/>
        </authorList>
    </citation>
    <scope>NUCLEOTIDE SEQUENCE</scope>
    <source>
        <tissue evidence="18">Leaf extractions</tissue>
    </source>
</reference>
<organism evidence="18">
    <name type="scientific">Eucalyptus grandis</name>
    <name type="common">Flooded gum</name>
    <dbReference type="NCBI Taxonomy" id="71139"/>
    <lineage>
        <taxon>Eukaryota</taxon>
        <taxon>Viridiplantae</taxon>
        <taxon>Streptophyta</taxon>
        <taxon>Embryophyta</taxon>
        <taxon>Tracheophyta</taxon>
        <taxon>Spermatophyta</taxon>
        <taxon>Magnoliopsida</taxon>
        <taxon>eudicotyledons</taxon>
        <taxon>Gunneridae</taxon>
        <taxon>Pentapetalae</taxon>
        <taxon>rosids</taxon>
        <taxon>malvids</taxon>
        <taxon>Myrtales</taxon>
        <taxon>Myrtaceae</taxon>
        <taxon>Myrtoideae</taxon>
        <taxon>Eucalypteae</taxon>
        <taxon>Eucalyptus</taxon>
    </lineage>
</organism>
<evidence type="ECO:0000256" key="15">
    <source>
        <dbReference type="SAM" id="MobiDB-lite"/>
    </source>
</evidence>
<feature type="compositionally biased region" description="Pro residues" evidence="15">
    <location>
        <begin position="160"/>
        <end position="172"/>
    </location>
</feature>
<dbReference type="InterPro" id="IPR013083">
    <property type="entry name" value="Znf_RING/FYVE/PHD"/>
</dbReference>
<feature type="region of interest" description="Disordered" evidence="15">
    <location>
        <begin position="155"/>
        <end position="189"/>
    </location>
</feature>
<keyword evidence="5" id="KW-0808">Transferase</keyword>
<gene>
    <name evidence="18" type="ORF">EUGRSUZ_C03568</name>
</gene>
<dbReference type="SMART" id="SM00184">
    <property type="entry name" value="RING"/>
    <property type="match status" value="1"/>
</dbReference>
<dbReference type="PROSITE" id="PS50089">
    <property type="entry name" value="ZF_RING_2"/>
    <property type="match status" value="1"/>
</dbReference>
<proteinExistence type="inferred from homology"/>
<dbReference type="GO" id="GO:0061630">
    <property type="term" value="F:ubiquitin protein ligase activity"/>
    <property type="evidence" value="ECO:0007669"/>
    <property type="project" value="UniProtKB-EC"/>
</dbReference>
<evidence type="ECO:0000256" key="13">
    <source>
        <dbReference type="ARBA" id="ARBA00024209"/>
    </source>
</evidence>